<feature type="region of interest" description="Disordered" evidence="1">
    <location>
        <begin position="1"/>
        <end position="34"/>
    </location>
</feature>
<reference evidence="2 3" key="1">
    <citation type="journal article" date="2020" name="ISME J.">
        <title>Comparative genomics reveals insights into cyanobacterial evolution and habitat adaptation.</title>
        <authorList>
            <person name="Chen M.Y."/>
            <person name="Teng W.K."/>
            <person name="Zhao L."/>
            <person name="Hu C.X."/>
            <person name="Zhou Y.K."/>
            <person name="Han B.P."/>
            <person name="Song L.R."/>
            <person name="Shu W.S."/>
        </authorList>
    </citation>
    <scope>NUCLEOTIDE SEQUENCE [LARGE SCALE GENOMIC DNA]</scope>
    <source>
        <strain evidence="2 3">FACHB-1050</strain>
    </source>
</reference>
<accession>A0ABR8CH19</accession>
<comment type="caution">
    <text evidence="2">The sequence shown here is derived from an EMBL/GenBank/DDBJ whole genome shotgun (WGS) entry which is preliminary data.</text>
</comment>
<gene>
    <name evidence="2" type="ORF">H6G05_23990</name>
</gene>
<dbReference type="RefSeq" id="WP_190582338.1">
    <property type="nucleotide sequence ID" value="NZ_CAWPQU010000069.1"/>
</dbReference>
<proteinExistence type="predicted"/>
<evidence type="ECO:0000256" key="1">
    <source>
        <dbReference type="SAM" id="MobiDB-lite"/>
    </source>
</evidence>
<organism evidence="2 3">
    <name type="scientific">Phormidium tenue FACHB-1050</name>
    <dbReference type="NCBI Taxonomy" id="2692857"/>
    <lineage>
        <taxon>Bacteria</taxon>
        <taxon>Bacillati</taxon>
        <taxon>Cyanobacteriota</taxon>
        <taxon>Cyanophyceae</taxon>
        <taxon>Oscillatoriophycideae</taxon>
        <taxon>Oscillatoriales</taxon>
        <taxon>Oscillatoriaceae</taxon>
        <taxon>Phormidium</taxon>
    </lineage>
</organism>
<protein>
    <submittedName>
        <fullName evidence="2">HypX (Modular protein)</fullName>
    </submittedName>
</protein>
<evidence type="ECO:0000313" key="2">
    <source>
        <dbReference type="EMBL" id="MBD2319886.1"/>
    </source>
</evidence>
<sequence length="1107" mass="128221">MAEQNVHVSRTQKNKKLGLEENQDNLSGSRTNQEERDRSVYRYLLTCLTDLFLIKNSKGHEQPNESSIANQWGQKDNRIFVRRVLRSVMPEYYPEESANPVPGLTLGKLIEILKSIQEYKSQKSLTAKDQNDLKNKPLALTREEKLRAIRKFSELSIDERDQLKIGVNPSEAILQKLLEDITHPITGLDANNIARLCQLTLNTYQALRTANLDSQELEGSSRQKFIETIIVKLLNEYFPESSQLNTIIRDLVDKVEREINRIEFQCGINQVKALLSNEVEIEKDKSNILSASFVKHLTQSVVENEILTDEFPVYLKYIEIEKKQPLPLYIKQNGEETGLLNPKLLQYEKNTSHGFTESIDGLEKQFVYKAKVHFHVRPPEDYKPRFPKQFAKLTENSYGGTLNFYEEITGIGSPVSNISGVINRVLFWDIPILGEYMPIANEVLCYEEVIGQSSHSPVWCKTVVKLCKEEDVERSIYENKSYEEISSNHDLASGEYCGFDLLEVVARSALLARLKAIKQLGIDANKYLTELCHRIEELDIFRDAKKLLHFYPFSLMAMEGKIEETIFANGKYRTKDDQFDFIETESQRSWSLVAYEAHLAIADAYLQEGLYRIGKKYLDIIEPHVEKNYLSDLGVARYWLCKFRYHYLTDLDDHENIHSDRYQAIQKALTSLERAEFHVKQRLYKYYKIGEFSQSNFHPFFYILSRATAFHAKIYMYTSAYTNRPGGRWETLLEPIRLLEKARIYAARDGSESYYAYWSAYQSWNYLILAYLGEFDRNSQISREECLDWAKRLIDHALLCYSSIGKQCYQEIKDNGGKVTDISRPEIDELKYYEKYGDVEVQVTPLIRELPINNFFYSDSRYSQAYNASSHVLSIDMSILKQPSAISSETIYLFGTHSTILLFAIGMRELCVDQGSEEQIQRQVEKALRIFTYCWAIAKDGSTSNCEENVHKFYLDRNFEKDSCDRSGDSLVMGLYPHRLTDFTDLGKIFAAVCKAIIIIYGQANHSSTVSEEVSEIAMNWDEVELLLSSLHDRYKPSSFKSKQVLDQSRYNGHFDGQFKKIKLYFAQLKRKKNSQVSASREKIISIRDKLVKDVFKIMRGENDVKA</sequence>
<evidence type="ECO:0000313" key="3">
    <source>
        <dbReference type="Proteomes" id="UP000618445"/>
    </source>
</evidence>
<keyword evidence="3" id="KW-1185">Reference proteome</keyword>
<name>A0ABR8CH19_9CYAN</name>
<dbReference type="EMBL" id="JACJQY010000071">
    <property type="protein sequence ID" value="MBD2319886.1"/>
    <property type="molecule type" value="Genomic_DNA"/>
</dbReference>
<dbReference type="Proteomes" id="UP000618445">
    <property type="component" value="Unassembled WGS sequence"/>
</dbReference>